<name>A0A316E2S4_9FLAO</name>
<reference evidence="4 5" key="1">
    <citation type="submission" date="2018-05" db="EMBL/GenBank/DDBJ databases">
        <title>Genomic Encyclopedia of Archaeal and Bacterial Type Strains, Phase II (KMG-II): from individual species to whole genera.</title>
        <authorList>
            <person name="Goeker M."/>
        </authorList>
    </citation>
    <scope>NUCLEOTIDE SEQUENCE [LARGE SCALE GENOMIC DNA]</scope>
    <source>
        <strain evidence="4 5">DSM 23514</strain>
    </source>
</reference>
<accession>A0A316E2S4</accession>
<comment type="caution">
    <text evidence="4">The sequence shown here is derived from an EMBL/GenBank/DDBJ whole genome shotgun (WGS) entry which is preliminary data.</text>
</comment>
<keyword evidence="6" id="KW-1185">Reference proteome</keyword>
<feature type="chain" id="PRO_5016274192" evidence="2">
    <location>
        <begin position="23"/>
        <end position="474"/>
    </location>
</feature>
<evidence type="ECO:0000313" key="3">
    <source>
        <dbReference type="EMBL" id="MBD1259135.1"/>
    </source>
</evidence>
<evidence type="ECO:0000313" key="4">
    <source>
        <dbReference type="EMBL" id="PWK24691.1"/>
    </source>
</evidence>
<sequence length="474" mass="54439">MKRMRFKSITMVLALLAIGVYGQEQRKTFNEVFNVNPETVLDINTSNVDIEFETWNKNQIAVEATIILDGATEEEAKEYFEQADIEIVGNSKKVSIVTGAENAWGFKFTGGGLEDFDIDIPDFHFEMPEMPEMDIHDLHIDLSDMPMPPVPAVEFDYEAYKKDGEEYLKKWQKKFDKGFNKEYEKKMEAWGEKMAAKQEAMAKRQEAMAEKREAMIEKRMEAQERQMEARAMVMEKRAKEMEERKEHVLELHEKHGNEPTVFYYSTEKGKKKFKVRKSIKVKMPKGTKINMNVRHGAVKLAENTKNINAKLSYSTLWATTIDGDETTITTSYSPVRVKRWNYGLLQADYSDDVDLNEVLNLRLSATSSDVTIHKLLKHAIIHTKMGPLKINAISDSFKDIDISIENAEMTCDLPQSDFVITINQTMSKLTTPPSLALDRTQKDKNVVLTGYNQNINSSRSIYINSKYSEVVLKE</sequence>
<evidence type="ECO:0000313" key="5">
    <source>
        <dbReference type="Proteomes" id="UP000245667"/>
    </source>
</evidence>
<dbReference type="EMBL" id="QGGQ01000002">
    <property type="protein sequence ID" value="PWK24691.1"/>
    <property type="molecule type" value="Genomic_DNA"/>
</dbReference>
<evidence type="ECO:0000256" key="1">
    <source>
        <dbReference type="SAM" id="Coils"/>
    </source>
</evidence>
<dbReference type="Proteomes" id="UP000651837">
    <property type="component" value="Unassembled WGS sequence"/>
</dbReference>
<organism evidence="4 5">
    <name type="scientific">Maribacter polysiphoniae</name>
    <dbReference type="NCBI Taxonomy" id="429344"/>
    <lineage>
        <taxon>Bacteria</taxon>
        <taxon>Pseudomonadati</taxon>
        <taxon>Bacteroidota</taxon>
        <taxon>Flavobacteriia</taxon>
        <taxon>Flavobacteriales</taxon>
        <taxon>Flavobacteriaceae</taxon>
        <taxon>Maribacter</taxon>
    </lineage>
</organism>
<gene>
    <name evidence="3" type="ORF">HZY62_00925</name>
    <name evidence="4" type="ORF">LX92_01056</name>
</gene>
<feature type="coiled-coil region" evidence="1">
    <location>
        <begin position="180"/>
        <end position="251"/>
    </location>
</feature>
<evidence type="ECO:0000313" key="6">
    <source>
        <dbReference type="Proteomes" id="UP000651837"/>
    </source>
</evidence>
<dbReference type="RefSeq" id="WP_146197802.1">
    <property type="nucleotide sequence ID" value="NZ_JACWLN010000001.1"/>
</dbReference>
<proteinExistence type="predicted"/>
<feature type="signal peptide" evidence="2">
    <location>
        <begin position="1"/>
        <end position="22"/>
    </location>
</feature>
<dbReference type="AlphaFoldDB" id="A0A316E2S4"/>
<keyword evidence="1" id="KW-0175">Coiled coil</keyword>
<dbReference type="OrthoDB" id="1420424at2"/>
<keyword evidence="2" id="KW-0732">Signal</keyword>
<dbReference type="EMBL" id="JACWLN010000001">
    <property type="protein sequence ID" value="MBD1259135.1"/>
    <property type="molecule type" value="Genomic_DNA"/>
</dbReference>
<reference evidence="3 6" key="2">
    <citation type="submission" date="2020-07" db="EMBL/GenBank/DDBJ databases">
        <title>The draft genome sequence of Maribacter polysiphoniae KCTC 22021.</title>
        <authorList>
            <person name="Mu L."/>
        </authorList>
    </citation>
    <scope>NUCLEOTIDE SEQUENCE [LARGE SCALE GENOMIC DNA]</scope>
    <source>
        <strain evidence="3 6">KCTC 22021</strain>
    </source>
</reference>
<protein>
    <submittedName>
        <fullName evidence="3">DUF4097 family beta strand repeat protein</fullName>
    </submittedName>
</protein>
<evidence type="ECO:0000256" key="2">
    <source>
        <dbReference type="SAM" id="SignalP"/>
    </source>
</evidence>
<dbReference type="Proteomes" id="UP000245667">
    <property type="component" value="Unassembled WGS sequence"/>
</dbReference>